<reference evidence="6" key="1">
    <citation type="submission" date="2011-12" db="EMBL/GenBank/DDBJ databases">
        <title>The Draft Genome of Lepisosteus oculatus.</title>
        <authorList>
            <consortium name="The Broad Institute Genome Assembly &amp; Analysis Group"/>
            <consortium name="Computational R&amp;D Group"/>
            <consortium name="and Sequencing Platform"/>
            <person name="Di Palma F."/>
            <person name="Alfoldi J."/>
            <person name="Johnson J."/>
            <person name="Berlin A."/>
            <person name="Gnerre S."/>
            <person name="Jaffe D."/>
            <person name="MacCallum I."/>
            <person name="Young S."/>
            <person name="Walker B.J."/>
            <person name="Lander E.S."/>
            <person name="Lindblad-Toh K."/>
        </authorList>
    </citation>
    <scope>NUCLEOTIDE SEQUENCE [LARGE SCALE GENOMIC DNA]</scope>
</reference>
<feature type="region of interest" description="Disordered" evidence="3">
    <location>
        <begin position="685"/>
        <end position="709"/>
    </location>
</feature>
<evidence type="ECO:0000313" key="6">
    <source>
        <dbReference type="Proteomes" id="UP000018468"/>
    </source>
</evidence>
<dbReference type="InterPro" id="IPR046769">
    <property type="entry name" value="DOCKER_Lobe_A"/>
</dbReference>
<dbReference type="PANTHER" id="PTHR45653:SF6">
    <property type="entry name" value="DEDICATOR OF CYTOKINESIS PROTEIN 2"/>
    <property type="match status" value="1"/>
</dbReference>
<dbReference type="InterPro" id="IPR027357">
    <property type="entry name" value="DOCKER_dom"/>
</dbReference>
<dbReference type="GO" id="GO:0007264">
    <property type="term" value="P:small GTPase-mediated signal transduction"/>
    <property type="evidence" value="ECO:0007669"/>
    <property type="project" value="InterPro"/>
</dbReference>
<dbReference type="EMBL" id="AHAT01023238">
    <property type="status" value="NOT_ANNOTATED_CDS"/>
    <property type="molecule type" value="Genomic_DNA"/>
</dbReference>
<dbReference type="HOGENOM" id="CLU_011966_2_0_1"/>
<dbReference type="OMA" id="FTVQTIR"/>
<dbReference type="Ensembl" id="ENSLOCT00000001113.1">
    <property type="protein sequence ID" value="ENSLOCP00000001109.1"/>
    <property type="gene ID" value="ENSLOCG00000000984.1"/>
</dbReference>
<dbReference type="InParanoid" id="W5LYA2"/>
<dbReference type="Bgee" id="ENSLOCG00000000984">
    <property type="expression patterns" value="Expressed in mesonephros and 4 other cell types or tissues"/>
</dbReference>
<dbReference type="Gene3D" id="1.20.58.740">
    <property type="match status" value="1"/>
</dbReference>
<evidence type="ECO:0000256" key="1">
    <source>
        <dbReference type="ARBA" id="ARBA00022658"/>
    </source>
</evidence>
<evidence type="ECO:0000256" key="3">
    <source>
        <dbReference type="SAM" id="MobiDB-lite"/>
    </source>
</evidence>
<name>W5LYA2_LEPOC</name>
<keyword evidence="1" id="KW-0344">Guanine-nucleotide releasing factor</keyword>
<dbReference type="GO" id="GO:0005085">
    <property type="term" value="F:guanyl-nucleotide exchange factor activity"/>
    <property type="evidence" value="ECO:0007669"/>
    <property type="project" value="UniProtKB-KW"/>
</dbReference>
<dbReference type="InterPro" id="IPR056372">
    <property type="entry name" value="TPR_DOCK"/>
</dbReference>
<dbReference type="FunFam" id="1.25.40.410:FF:000003">
    <property type="entry name" value="Dedicator of cytokinesis protein 4"/>
    <property type="match status" value="1"/>
</dbReference>
<dbReference type="Pfam" id="PF20421">
    <property type="entry name" value="DHR-2_Lobe_C"/>
    <property type="match status" value="1"/>
</dbReference>
<dbReference type="FunFam" id="1.20.58.740:FF:000004">
    <property type="entry name" value="Dedicator of cytokinesis protein 1"/>
    <property type="match status" value="1"/>
</dbReference>
<accession>W5LYA2</accession>
<dbReference type="InterPro" id="IPR043162">
    <property type="entry name" value="DOCK_C_lobe_C"/>
</dbReference>
<dbReference type="Pfam" id="PF20422">
    <property type="entry name" value="DHR-2_Lobe_B"/>
    <property type="match status" value="1"/>
</dbReference>
<dbReference type="PROSITE" id="PS51651">
    <property type="entry name" value="DOCKER"/>
    <property type="match status" value="1"/>
</dbReference>
<proteinExistence type="inferred from homology"/>
<dbReference type="EMBL" id="AHAT01023239">
    <property type="status" value="NOT_ANNOTATED_CDS"/>
    <property type="molecule type" value="Genomic_DNA"/>
</dbReference>
<dbReference type="PANTHER" id="PTHR45653">
    <property type="entry name" value="DEDICATOR OF CYTOKINESIS"/>
    <property type="match status" value="1"/>
</dbReference>
<evidence type="ECO:0000259" key="4">
    <source>
        <dbReference type="PROSITE" id="PS51651"/>
    </source>
</evidence>
<dbReference type="EMBL" id="AHAT01023242">
    <property type="status" value="NOT_ANNOTATED_CDS"/>
    <property type="molecule type" value="Genomic_DNA"/>
</dbReference>
<sequence>SHYVACMTAILSQVDDTHYRDYIQSFPTRQDLMDYLMETFIIFKDLVRKDVYPQDWTVMAMVQNRVFLRAITQFAETLCQSFLQGINFELQLWNNFFHLSVAFLTQRSLQLETFSPTKRAAILCRYGDMRGVLGATIRDMWNRLGQHKMAFIPDLVGPLLEVTLVPEPELQRLTLPLFYDMMLCEYNIRGNFFKFEDEIIKKLDSEVEGGRGDQQYKLLFQKTLLECNTQHPFLAGHCQQFVTLVTGLMERLLDYRAVMYDDNEAYRMRCTVNLLNFYKEIDRQEMYIRYLHKLRDLHLRYENYTEAAFTLLLHAKLLKWSDEPFSAQMQGFETLHTHRQVKESLYNKIIDYFDKGKMWEEALVLCKELAQQYENEIFDYEMVSAILQVQAKFYQNIMTVLRPSPDYFAVGYYGLGFPSFLRNKVFIHRGREYERREDFELQLLSQFPSAERMKSTAPPTEDIHSSPGQYIQCFTVQPVLVEPAHIRNQSVPDQILDFYKVNKVKCFTYSRPIRKGPKDPDNEFASMWIERTTYETAYKLPDILRWYEVISMDTVTLSPVEVAVETMQSTNEKIARVVRQHRGDARLPVSPMSMLLNGIVDAAVMGGFAKYEKAFFTEEYMRDHPEEKGRILQLQDLIAWQIPLLAEGIELHGQRVTEDLRPFHQRMEECFSQLRSKVEKQYGMRQLPGTGGGRPRSMMTLYKPLSPVS</sequence>
<dbReference type="EMBL" id="AHAT01023237">
    <property type="status" value="NOT_ANNOTATED_CDS"/>
    <property type="molecule type" value="Genomic_DNA"/>
</dbReference>
<dbReference type="Pfam" id="PF23554">
    <property type="entry name" value="TPR_DOCK"/>
    <property type="match status" value="1"/>
</dbReference>
<evidence type="ECO:0000256" key="2">
    <source>
        <dbReference type="PROSITE-ProRule" id="PRU00984"/>
    </source>
</evidence>
<reference evidence="5" key="3">
    <citation type="submission" date="2025-09" db="UniProtKB">
        <authorList>
            <consortium name="Ensembl"/>
        </authorList>
    </citation>
    <scope>IDENTIFICATION</scope>
</reference>
<dbReference type="GeneTree" id="ENSGT00940000154903"/>
<dbReference type="Proteomes" id="UP000018468">
    <property type="component" value="Linkage group LG2"/>
</dbReference>
<dbReference type="EMBL" id="AHAT01023240">
    <property type="status" value="NOT_ANNOTATED_CDS"/>
    <property type="molecule type" value="Genomic_DNA"/>
</dbReference>
<dbReference type="STRING" id="7918.ENSLOCP00000001109"/>
<feature type="domain" description="DOCKER" evidence="4">
    <location>
        <begin position="278"/>
        <end position="687"/>
    </location>
</feature>
<dbReference type="EMBL" id="AHAT01023241">
    <property type="status" value="NOT_ANNOTATED_CDS"/>
    <property type="molecule type" value="Genomic_DNA"/>
</dbReference>
<dbReference type="InterPro" id="IPR046773">
    <property type="entry name" value="DOCKER_Lobe_C"/>
</dbReference>
<comment type="similarity">
    <text evidence="2">Belongs to the DOCK family.</text>
</comment>
<dbReference type="InterPro" id="IPR043161">
    <property type="entry name" value="DOCK_C_lobe_A"/>
</dbReference>
<dbReference type="eggNOG" id="KOG1998">
    <property type="taxonomic scope" value="Eukaryota"/>
</dbReference>
<dbReference type="AlphaFoldDB" id="W5LYA2"/>
<protein>
    <recommendedName>
        <fullName evidence="4">DOCKER domain-containing protein</fullName>
    </recommendedName>
</protein>
<dbReference type="InterPro" id="IPR026791">
    <property type="entry name" value="DOCK"/>
</dbReference>
<reference evidence="5" key="2">
    <citation type="submission" date="2025-08" db="UniProtKB">
        <authorList>
            <consortium name="Ensembl"/>
        </authorList>
    </citation>
    <scope>IDENTIFICATION</scope>
</reference>
<dbReference type="InterPro" id="IPR046770">
    <property type="entry name" value="DOCKER_Lobe_B"/>
</dbReference>
<keyword evidence="6" id="KW-1185">Reference proteome</keyword>
<organism evidence="5 6">
    <name type="scientific">Lepisosteus oculatus</name>
    <name type="common">Spotted gar</name>
    <dbReference type="NCBI Taxonomy" id="7918"/>
    <lineage>
        <taxon>Eukaryota</taxon>
        <taxon>Metazoa</taxon>
        <taxon>Chordata</taxon>
        <taxon>Craniata</taxon>
        <taxon>Vertebrata</taxon>
        <taxon>Euteleostomi</taxon>
        <taxon>Actinopterygii</taxon>
        <taxon>Neopterygii</taxon>
        <taxon>Holostei</taxon>
        <taxon>Semionotiformes</taxon>
        <taxon>Lepisosteidae</taxon>
        <taxon>Lepisosteus</taxon>
    </lineage>
</organism>
<dbReference type="Pfam" id="PF06920">
    <property type="entry name" value="DHR-2_Lobe_A"/>
    <property type="match status" value="1"/>
</dbReference>
<dbReference type="Gene3D" id="1.25.40.410">
    <property type="match status" value="1"/>
</dbReference>
<evidence type="ECO:0000313" key="5">
    <source>
        <dbReference type="Ensembl" id="ENSLOCP00000001109.1"/>
    </source>
</evidence>